<dbReference type="InterPro" id="IPR036291">
    <property type="entry name" value="NAD(P)-bd_dom_sf"/>
</dbReference>
<dbReference type="GO" id="GO:0006974">
    <property type="term" value="P:DNA damage response"/>
    <property type="evidence" value="ECO:0007669"/>
    <property type="project" value="EnsemblFungi"/>
</dbReference>
<dbReference type="PANTHER" id="PTHR11695:SF294">
    <property type="entry name" value="RETICULON-4-INTERACTING PROTEIN 1, MITOCHONDRIAL"/>
    <property type="match status" value="1"/>
</dbReference>
<dbReference type="GO" id="GO:0005811">
    <property type="term" value="C:lipid droplet"/>
    <property type="evidence" value="ECO:0007669"/>
    <property type="project" value="UniProtKB-SubCell"/>
</dbReference>
<gene>
    <name evidence="7" type="ORF">LADA_0D05248G</name>
</gene>
<evidence type="ECO:0000259" key="6">
    <source>
        <dbReference type="SMART" id="SM00829"/>
    </source>
</evidence>
<dbReference type="GO" id="GO:0018455">
    <property type="term" value="F:alcohol dehydrogenase [NAD(P)+] activity"/>
    <property type="evidence" value="ECO:0007669"/>
    <property type="project" value="EnsemblFungi"/>
</dbReference>
<feature type="domain" description="Enoyl reductase (ER)" evidence="6">
    <location>
        <begin position="17"/>
        <end position="358"/>
    </location>
</feature>
<dbReference type="Gene3D" id="3.90.180.10">
    <property type="entry name" value="Medium-chain alcohol dehydrogenases, catalytic domain"/>
    <property type="match status" value="1"/>
</dbReference>
<accession>A0A1G4J5M3</accession>
<keyword evidence="4" id="KW-0496">Mitochondrion</keyword>
<evidence type="ECO:0000313" key="7">
    <source>
        <dbReference type="EMBL" id="SCU85021.1"/>
    </source>
</evidence>
<keyword evidence="3" id="KW-0551">Lipid droplet</keyword>
<dbReference type="PANTHER" id="PTHR11695">
    <property type="entry name" value="ALCOHOL DEHYDROGENASE RELATED"/>
    <property type="match status" value="1"/>
</dbReference>
<dbReference type="EMBL" id="LT598454">
    <property type="protein sequence ID" value="SCU85021.1"/>
    <property type="molecule type" value="Genomic_DNA"/>
</dbReference>
<dbReference type="Pfam" id="PF13602">
    <property type="entry name" value="ADH_zinc_N_2"/>
    <property type="match status" value="1"/>
</dbReference>
<dbReference type="InterPro" id="IPR013154">
    <property type="entry name" value="ADH-like_N"/>
</dbReference>
<evidence type="ECO:0000313" key="8">
    <source>
        <dbReference type="Proteomes" id="UP000190274"/>
    </source>
</evidence>
<dbReference type="InterPro" id="IPR050700">
    <property type="entry name" value="YIM1/Zinc_Alcohol_DH_Fams"/>
</dbReference>
<organism evidence="7 8">
    <name type="scientific">Lachancea dasiensis</name>
    <dbReference type="NCBI Taxonomy" id="1072105"/>
    <lineage>
        <taxon>Eukaryota</taxon>
        <taxon>Fungi</taxon>
        <taxon>Dikarya</taxon>
        <taxon>Ascomycota</taxon>
        <taxon>Saccharomycotina</taxon>
        <taxon>Saccharomycetes</taxon>
        <taxon>Saccharomycetales</taxon>
        <taxon>Saccharomycetaceae</taxon>
        <taxon>Lachancea</taxon>
    </lineage>
</organism>
<dbReference type="OrthoDB" id="3509362at2759"/>
<dbReference type="AlphaFoldDB" id="A0A1G4J5M3"/>
<dbReference type="InterPro" id="IPR011032">
    <property type="entry name" value="GroES-like_sf"/>
</dbReference>
<name>A0A1G4J5M3_9SACH</name>
<keyword evidence="8" id="KW-1185">Reference proteome</keyword>
<dbReference type="Pfam" id="PF08240">
    <property type="entry name" value="ADH_N"/>
    <property type="match status" value="1"/>
</dbReference>
<evidence type="ECO:0000256" key="5">
    <source>
        <dbReference type="ARBA" id="ARBA00038249"/>
    </source>
</evidence>
<reference evidence="7 8" key="1">
    <citation type="submission" date="2016-03" db="EMBL/GenBank/DDBJ databases">
        <authorList>
            <person name="Devillers H."/>
        </authorList>
    </citation>
    <scope>NUCLEOTIDE SEQUENCE [LARGE SCALE GENOMIC DNA]</scope>
    <source>
        <strain evidence="7">CBS 10888</strain>
    </source>
</reference>
<dbReference type="SMART" id="SM00829">
    <property type="entry name" value="PKS_ER"/>
    <property type="match status" value="1"/>
</dbReference>
<dbReference type="SUPFAM" id="SSF51735">
    <property type="entry name" value="NAD(P)-binding Rossmann-fold domains"/>
    <property type="match status" value="1"/>
</dbReference>
<evidence type="ECO:0000256" key="2">
    <source>
        <dbReference type="ARBA" id="ARBA00004502"/>
    </source>
</evidence>
<evidence type="ECO:0000256" key="4">
    <source>
        <dbReference type="ARBA" id="ARBA00023128"/>
    </source>
</evidence>
<dbReference type="SUPFAM" id="SSF50129">
    <property type="entry name" value="GroES-like"/>
    <property type="match status" value="1"/>
</dbReference>
<comment type="subcellular location">
    <subcellularLocation>
        <location evidence="2">Lipid droplet</location>
    </subcellularLocation>
    <subcellularLocation>
        <location evidence="1">Mitochondrion</location>
    </subcellularLocation>
</comment>
<dbReference type="Gene3D" id="3.40.50.720">
    <property type="entry name" value="NAD(P)-binding Rossmann-like Domain"/>
    <property type="match status" value="1"/>
</dbReference>
<evidence type="ECO:0000256" key="1">
    <source>
        <dbReference type="ARBA" id="ARBA00004173"/>
    </source>
</evidence>
<dbReference type="CDD" id="cd08247">
    <property type="entry name" value="AST1_like"/>
    <property type="match status" value="1"/>
</dbReference>
<protein>
    <submittedName>
        <fullName evidence="7">LADA_0D05248g1_1</fullName>
    </submittedName>
</protein>
<evidence type="ECO:0000256" key="3">
    <source>
        <dbReference type="ARBA" id="ARBA00022677"/>
    </source>
</evidence>
<dbReference type="Proteomes" id="UP000190274">
    <property type="component" value="Chromosome D"/>
</dbReference>
<comment type="similarity">
    <text evidence="5">Belongs to the YIM1 family.</text>
</comment>
<dbReference type="GO" id="GO:0005739">
    <property type="term" value="C:mitochondrion"/>
    <property type="evidence" value="ECO:0007669"/>
    <property type="project" value="UniProtKB-SubCell"/>
</dbReference>
<sequence>MSKVANRTVTFINNTSGSAITSEELDLNTCFGDNEIVIKIRAAALNPVDLIIQNFAFSWLVNKEPKTYSRDYSGDVVKVGKNVENFKIGDKVCGLYAHIFGRQGTLGDYLILDPTKKCAIEQMPRFDDPKYSDYVLNAAWPLVFGTAHRALFGYGQKLGPESQILVIGASTSVSTALVQIAKNYLRVGTVVGICSQKSFEYNRTLGFDHLVAYDGDKDVVSQVTELIEGELDHKKFDLVFDSVGNDSFFPKLDDVLKDKNENSYYMTVVGDRKLNYTNVSKWEALKPKREMLKRYGPFRKYNYATVLTQENAAFVKLGCELISQKKYAPVIDSVHEIENYTNAFERLLSNRAKGKVVVEIN</sequence>
<proteinExistence type="inferred from homology"/>
<dbReference type="InterPro" id="IPR020843">
    <property type="entry name" value="ER"/>
</dbReference>